<sequence length="172" mass="18616">MDSPKKKRLCKGLDGLASTAGPAPINVPASTDGPAPTNVPAPSNVAASTAGPAPTNVPAPNSPLAATEAPVHPAVLRINEFAYADYDRPNNELLLDVILEVHSIELYESADEEDQNADESENEDENDSENEDENDSENEDQGEDEDYSWAHEVNLLFVLEEYILNILANIFQ</sequence>
<feature type="region of interest" description="Disordered" evidence="1">
    <location>
        <begin position="1"/>
        <end position="66"/>
    </location>
</feature>
<dbReference type="Proteomes" id="UP001500889">
    <property type="component" value="Chromosome A"/>
</dbReference>
<protein>
    <submittedName>
        <fullName evidence="2">Uncharacterized protein</fullName>
    </submittedName>
</protein>
<dbReference type="EMBL" id="AP029266">
    <property type="protein sequence ID" value="BFG00261.1"/>
    <property type="molecule type" value="Genomic_DNA"/>
</dbReference>
<gene>
    <name evidence="2" type="ORF">DMAD_00292</name>
</gene>
<accession>A0AAU9FXH8</accession>
<evidence type="ECO:0000256" key="1">
    <source>
        <dbReference type="SAM" id="MobiDB-lite"/>
    </source>
</evidence>
<evidence type="ECO:0000313" key="2">
    <source>
        <dbReference type="EMBL" id="BFG00261.1"/>
    </source>
</evidence>
<feature type="compositionally biased region" description="Basic residues" evidence="1">
    <location>
        <begin position="1"/>
        <end position="10"/>
    </location>
</feature>
<name>A0AAU9FXH8_DROMD</name>
<evidence type="ECO:0000313" key="3">
    <source>
        <dbReference type="Proteomes" id="UP001500889"/>
    </source>
</evidence>
<organism evidence="2 3">
    <name type="scientific">Drosophila madeirensis</name>
    <name type="common">Fruit fly</name>
    <dbReference type="NCBI Taxonomy" id="30013"/>
    <lineage>
        <taxon>Eukaryota</taxon>
        <taxon>Metazoa</taxon>
        <taxon>Ecdysozoa</taxon>
        <taxon>Arthropoda</taxon>
        <taxon>Hexapoda</taxon>
        <taxon>Insecta</taxon>
        <taxon>Pterygota</taxon>
        <taxon>Neoptera</taxon>
        <taxon>Endopterygota</taxon>
        <taxon>Diptera</taxon>
        <taxon>Brachycera</taxon>
        <taxon>Muscomorpha</taxon>
        <taxon>Ephydroidea</taxon>
        <taxon>Drosophilidae</taxon>
        <taxon>Drosophila</taxon>
        <taxon>Sophophora</taxon>
    </lineage>
</organism>
<reference evidence="2 3" key="1">
    <citation type="submission" date="2024-02" db="EMBL/GenBank/DDBJ databases">
        <title>A chromosome-level genome assembly of Drosophila madeirensis, a fruit fly species endemic to Madeira island.</title>
        <authorList>
            <person name="Tomihara K."/>
            <person name="Llopart A."/>
            <person name="Yamamoto D."/>
        </authorList>
    </citation>
    <scope>NUCLEOTIDE SEQUENCE [LARGE SCALE GENOMIC DNA]</scope>
    <source>
        <strain evidence="2 3">RF1</strain>
    </source>
</reference>
<dbReference type="AlphaFoldDB" id="A0AAU9FXH8"/>
<keyword evidence="3" id="KW-1185">Reference proteome</keyword>
<feature type="region of interest" description="Disordered" evidence="1">
    <location>
        <begin position="108"/>
        <end position="147"/>
    </location>
</feature>
<proteinExistence type="predicted"/>